<evidence type="ECO:0000259" key="2">
    <source>
        <dbReference type="Pfam" id="PF14378"/>
    </source>
</evidence>
<gene>
    <name evidence="3" type="ORF">Bealeia1_00972</name>
</gene>
<reference evidence="3 4" key="1">
    <citation type="journal article" date="2024" name="Environ. Microbiol.">
        <title>Novel evolutionary insights on the interactions of the Holosporales (Alphaproteobacteria) with eukaryotic hosts from comparative genomics.</title>
        <authorList>
            <person name="Giovannini M."/>
            <person name="Petroni G."/>
            <person name="Castelli M."/>
        </authorList>
    </citation>
    <scope>NUCLEOTIDE SEQUENCE [LARGE SCALE GENOMIC DNA]</scope>
    <source>
        <strain evidence="3 4">US_Bl 15I1</strain>
    </source>
</reference>
<feature type="domain" description="Inositolphosphotransferase Aur1/Ipt1" evidence="2">
    <location>
        <begin position="98"/>
        <end position="277"/>
    </location>
</feature>
<keyword evidence="1" id="KW-1133">Transmembrane helix</keyword>
<feature type="transmembrane region" description="Helical" evidence="1">
    <location>
        <begin position="212"/>
        <end position="231"/>
    </location>
</feature>
<dbReference type="InterPro" id="IPR026841">
    <property type="entry name" value="Aur1/Ipt1"/>
</dbReference>
<feature type="transmembrane region" description="Helical" evidence="1">
    <location>
        <begin position="156"/>
        <end position="177"/>
    </location>
</feature>
<name>A0ABZ2C3H4_9PROT</name>
<feature type="transmembrane region" description="Helical" evidence="1">
    <location>
        <begin position="35"/>
        <end position="56"/>
    </location>
</feature>
<proteinExistence type="predicted"/>
<evidence type="ECO:0000256" key="1">
    <source>
        <dbReference type="SAM" id="Phobius"/>
    </source>
</evidence>
<feature type="transmembrane region" description="Helical" evidence="1">
    <location>
        <begin position="121"/>
        <end position="144"/>
    </location>
</feature>
<evidence type="ECO:0000313" key="3">
    <source>
        <dbReference type="EMBL" id="WVX66787.1"/>
    </source>
</evidence>
<feature type="transmembrane region" description="Helical" evidence="1">
    <location>
        <begin position="68"/>
        <end position="87"/>
    </location>
</feature>
<dbReference type="RefSeq" id="WP_331255614.1">
    <property type="nucleotide sequence ID" value="NZ_CP133270.1"/>
</dbReference>
<dbReference type="Pfam" id="PF14378">
    <property type="entry name" value="PAP2_3"/>
    <property type="match status" value="1"/>
</dbReference>
<feature type="transmembrane region" description="Helical" evidence="1">
    <location>
        <begin position="238"/>
        <end position="259"/>
    </location>
</feature>
<keyword evidence="1" id="KW-0812">Transmembrane</keyword>
<dbReference type="EMBL" id="CP133270">
    <property type="protein sequence ID" value="WVX66787.1"/>
    <property type="molecule type" value="Genomic_DNA"/>
</dbReference>
<dbReference type="Proteomes" id="UP001330434">
    <property type="component" value="Chromosome"/>
</dbReference>
<feature type="transmembrane region" description="Helical" evidence="1">
    <location>
        <begin position="265"/>
        <end position="283"/>
    </location>
</feature>
<organism evidence="3 4">
    <name type="scientific">Candidatus Bealeia paramacronuclearis</name>
    <dbReference type="NCBI Taxonomy" id="1921001"/>
    <lineage>
        <taxon>Bacteria</taxon>
        <taxon>Pseudomonadati</taxon>
        <taxon>Pseudomonadota</taxon>
        <taxon>Alphaproteobacteria</taxon>
        <taxon>Holosporales</taxon>
        <taxon>Holosporaceae</taxon>
        <taxon>Candidatus Bealeia</taxon>
    </lineage>
</organism>
<sequence>MIYTTIQLSFLVFFSLSEALWISFFPFEIHYEMKDYLVIGILLACFFVPLVFYKLIRHDIRIVSLLETLFFTFAYAQLMILFSFFAATTTQPLIDSTLVSIDNYFGIYVPIIDFWFREHEYFQWIFGQIYNSYFYQILFTALYFSYYKNDIQLKRYVNLFMISCALTIVISGFFPALGPYDWYHYQPHPILANALSHLLDLRQNIVDLGKQAGIVTFPSFHAIMAMIYIYTFRNENKFVFIPILILNFLMIFSCIPIGEHYFADILGAIPVFLVTIGIDNLIYKRIICEQGQELNLKPAPFPTP</sequence>
<keyword evidence="1" id="KW-0472">Membrane</keyword>
<keyword evidence="4" id="KW-1185">Reference proteome</keyword>
<evidence type="ECO:0000313" key="4">
    <source>
        <dbReference type="Proteomes" id="UP001330434"/>
    </source>
</evidence>
<protein>
    <submittedName>
        <fullName evidence="3">Phosphatase PAP2 family protein</fullName>
    </submittedName>
</protein>
<accession>A0ABZ2C3H4</accession>